<dbReference type="Proteomes" id="UP000681340">
    <property type="component" value="Unassembled WGS sequence"/>
</dbReference>
<feature type="region of interest" description="Disordered" evidence="1">
    <location>
        <begin position="451"/>
        <end position="473"/>
    </location>
</feature>
<evidence type="ECO:0000256" key="3">
    <source>
        <dbReference type="SAM" id="SignalP"/>
    </source>
</evidence>
<accession>A0A919SW73</accession>
<keyword evidence="2" id="KW-1133">Transmembrane helix</keyword>
<dbReference type="EMBL" id="BOQL01000072">
    <property type="protein sequence ID" value="GIM78203.1"/>
    <property type="molecule type" value="Genomic_DNA"/>
</dbReference>
<evidence type="ECO:0000256" key="1">
    <source>
        <dbReference type="SAM" id="MobiDB-lite"/>
    </source>
</evidence>
<feature type="transmembrane region" description="Helical" evidence="2">
    <location>
        <begin position="484"/>
        <end position="503"/>
    </location>
</feature>
<keyword evidence="3" id="KW-0732">Signal</keyword>
<feature type="domain" description="DUF11" evidence="4">
    <location>
        <begin position="336"/>
        <end position="446"/>
    </location>
</feature>
<dbReference type="RefSeq" id="WP_212993780.1">
    <property type="nucleotide sequence ID" value="NZ_BAABEA010000016.1"/>
</dbReference>
<evidence type="ECO:0000256" key="2">
    <source>
        <dbReference type="SAM" id="Phobius"/>
    </source>
</evidence>
<evidence type="ECO:0000313" key="6">
    <source>
        <dbReference type="Proteomes" id="UP000681340"/>
    </source>
</evidence>
<protein>
    <recommendedName>
        <fullName evidence="4">DUF11 domain-containing protein</fullName>
    </recommendedName>
</protein>
<keyword evidence="2" id="KW-0812">Transmembrane</keyword>
<feature type="signal peptide" evidence="3">
    <location>
        <begin position="1"/>
        <end position="29"/>
    </location>
</feature>
<keyword evidence="6" id="KW-1185">Reference proteome</keyword>
<reference evidence="5" key="1">
    <citation type="submission" date="2021-03" db="EMBL/GenBank/DDBJ databases">
        <title>Whole genome shotgun sequence of Actinoplanes auranticolor NBRC 12245.</title>
        <authorList>
            <person name="Komaki H."/>
            <person name="Tamura T."/>
        </authorList>
    </citation>
    <scope>NUCLEOTIDE SEQUENCE</scope>
    <source>
        <strain evidence="5">NBRC 12245</strain>
    </source>
</reference>
<evidence type="ECO:0000313" key="5">
    <source>
        <dbReference type="EMBL" id="GIM78203.1"/>
    </source>
</evidence>
<proteinExistence type="predicted"/>
<comment type="caution">
    <text evidence="5">The sequence shown here is derived from an EMBL/GenBank/DDBJ whole genome shotgun (WGS) entry which is preliminary data.</text>
</comment>
<feature type="compositionally biased region" description="Gly residues" evidence="1">
    <location>
        <begin position="457"/>
        <end position="473"/>
    </location>
</feature>
<dbReference type="InterPro" id="IPR001434">
    <property type="entry name" value="OmcB-like_DUF11"/>
</dbReference>
<evidence type="ECO:0000259" key="4">
    <source>
        <dbReference type="Pfam" id="PF01345"/>
    </source>
</evidence>
<gene>
    <name evidence="5" type="ORF">Aau02nite_79720</name>
</gene>
<keyword evidence="2" id="KW-0472">Membrane</keyword>
<name>A0A919SW73_9ACTN</name>
<feature type="chain" id="PRO_5037680086" description="DUF11 domain-containing protein" evidence="3">
    <location>
        <begin position="30"/>
        <end position="512"/>
    </location>
</feature>
<organism evidence="5 6">
    <name type="scientific">Actinoplanes auranticolor</name>
    <dbReference type="NCBI Taxonomy" id="47988"/>
    <lineage>
        <taxon>Bacteria</taxon>
        <taxon>Bacillati</taxon>
        <taxon>Actinomycetota</taxon>
        <taxon>Actinomycetes</taxon>
        <taxon>Micromonosporales</taxon>
        <taxon>Micromonosporaceae</taxon>
        <taxon>Actinoplanes</taxon>
    </lineage>
</organism>
<sequence>MSFLRARRLPALAVVLAAAALAVPGVAHAAPADRIQLEASDVLVPTSSTATGIAVRLRNDSDTDVLLTGVKVVIDATGLAGVATVADARPTFGGDCDTAGPRTTCTYDTLNVSIIDAYPAFLDLKAAPGAVAGATGTYAVTVEAAGLSRAATGEVTVAEAVNLVAGPEITLAGDAGSTLALSPTVRNAGSRVVRGAVLSSSSGSRSASYRPQYSNCVYTDVEFYCVFDRELAAGKQYAPAAPVSVRLGADAPAPSTFDTYAEWQTPDDAADSMAAIRRRGGKPGTGPALQLVEKASAARRAVPQTEVSAVDNFTHVVVDVTGRNLPDLAAIGTTVRGEAGETVTATIGVKNLGPAVIDAWDRFPSAHVVLPAGTAVAEADRNCVPVDGKAGEYRCLSGGLAVGETATWALKITISGTGRGTITARTETAEDGVYGPDRNAANNTAELLINPPAGTGDATGGGGEGGDTGGEGGGLPVTGVNATLAAGAGVALLLAGATAVVVTRRRRTRYLA</sequence>
<dbReference type="Pfam" id="PF01345">
    <property type="entry name" value="DUF11"/>
    <property type="match status" value="1"/>
</dbReference>
<dbReference type="AlphaFoldDB" id="A0A919SW73"/>